<dbReference type="Proteomes" id="UP000092321">
    <property type="component" value="Unassembled WGS sequence"/>
</dbReference>
<name>A0A1B7TI08_9ASCO</name>
<evidence type="ECO:0000313" key="2">
    <source>
        <dbReference type="EMBL" id="OBA28382.1"/>
    </source>
</evidence>
<dbReference type="PANTHER" id="PTHR28041:SF1">
    <property type="entry name" value="LARGE RIBOSOMAL SUBUNIT PROTEIN ML59"/>
    <property type="match status" value="1"/>
</dbReference>
<dbReference type="OrthoDB" id="18529at2759"/>
<reference evidence="3" key="1">
    <citation type="journal article" date="2016" name="Proc. Natl. Acad. Sci. U.S.A.">
        <title>Comparative genomics of biotechnologically important yeasts.</title>
        <authorList>
            <person name="Riley R."/>
            <person name="Haridas S."/>
            <person name="Wolfe K.H."/>
            <person name="Lopes M.R."/>
            <person name="Hittinger C.T."/>
            <person name="Goeker M."/>
            <person name="Salamov A.A."/>
            <person name="Wisecaver J.H."/>
            <person name="Long T.M."/>
            <person name="Calvey C.H."/>
            <person name="Aerts A.L."/>
            <person name="Barry K.W."/>
            <person name="Choi C."/>
            <person name="Clum A."/>
            <person name="Coughlan A.Y."/>
            <person name="Deshpande S."/>
            <person name="Douglass A.P."/>
            <person name="Hanson S.J."/>
            <person name="Klenk H.-P."/>
            <person name="LaButti K.M."/>
            <person name="Lapidus A."/>
            <person name="Lindquist E.A."/>
            <person name="Lipzen A.M."/>
            <person name="Meier-Kolthoff J.P."/>
            <person name="Ohm R.A."/>
            <person name="Otillar R.P."/>
            <person name="Pangilinan J.L."/>
            <person name="Peng Y."/>
            <person name="Rokas A."/>
            <person name="Rosa C.A."/>
            <person name="Scheuner C."/>
            <person name="Sibirny A.A."/>
            <person name="Slot J.C."/>
            <person name="Stielow J.B."/>
            <person name="Sun H."/>
            <person name="Kurtzman C.P."/>
            <person name="Blackwell M."/>
            <person name="Grigoriev I.V."/>
            <person name="Jeffries T.W."/>
        </authorList>
    </citation>
    <scope>NUCLEOTIDE SEQUENCE [LARGE SCALE GENOMIC DNA]</scope>
    <source>
        <strain evidence="3">NRRL Y-1626</strain>
    </source>
</reference>
<dbReference type="PANTHER" id="PTHR28041">
    <property type="entry name" value="54S RIBOSOMAL PROTEIN L25, MITOCHONDRIAL"/>
    <property type="match status" value="1"/>
</dbReference>
<dbReference type="InterPro" id="IPR037507">
    <property type="entry name" value="Ribosomal_mL59"/>
</dbReference>
<dbReference type="Pfam" id="PF18126">
    <property type="entry name" value="Mitoc_mL59"/>
    <property type="match status" value="1"/>
</dbReference>
<proteinExistence type="predicted"/>
<evidence type="ECO:0000313" key="3">
    <source>
        <dbReference type="Proteomes" id="UP000092321"/>
    </source>
</evidence>
<accession>A0A1B7TI08</accession>
<dbReference type="GO" id="GO:0005762">
    <property type="term" value="C:mitochondrial large ribosomal subunit"/>
    <property type="evidence" value="ECO:0007669"/>
    <property type="project" value="InterPro"/>
</dbReference>
<feature type="domain" description="Large ribosomal subunit protein mL59" evidence="1">
    <location>
        <begin position="49"/>
        <end position="216"/>
    </location>
</feature>
<keyword evidence="3" id="KW-1185">Reference proteome</keyword>
<dbReference type="GO" id="GO:0003735">
    <property type="term" value="F:structural constituent of ribosome"/>
    <property type="evidence" value="ECO:0007669"/>
    <property type="project" value="InterPro"/>
</dbReference>
<sequence length="240" mass="27729">MFSVSSVIQGKHNIKNALQHINAIQIATKANAPTETAYNDLFENLPTIVKNFFAKYPPNLKYKERPSLTTDPLRNPFLPNFNPVTKVWANPELGALKHAKVYKICYRYRLTDLLPKVNPILSAEERTNFVEPITNEVINLNALNNLRTPGKTVLKGYTKGKLFYEDKFEHINKSIPKSLYEYVVRDKVKSDKRLAKKQQMEKAIADMDNIIMEWKNNEKSAAKYLNRKKINTADKLKLFE</sequence>
<dbReference type="EMBL" id="LXPE01000004">
    <property type="protein sequence ID" value="OBA28382.1"/>
    <property type="molecule type" value="Genomic_DNA"/>
</dbReference>
<gene>
    <name evidence="2" type="ORF">HANVADRAFT_47507</name>
</gene>
<evidence type="ECO:0000259" key="1">
    <source>
        <dbReference type="Pfam" id="PF18126"/>
    </source>
</evidence>
<dbReference type="InterPro" id="IPR040922">
    <property type="entry name" value="Ribosomal_mL59_dom"/>
</dbReference>
<comment type="caution">
    <text evidence="2">The sequence shown here is derived from an EMBL/GenBank/DDBJ whole genome shotgun (WGS) entry which is preliminary data.</text>
</comment>
<dbReference type="AlphaFoldDB" id="A0A1B7TI08"/>
<protein>
    <recommendedName>
        <fullName evidence="1">Large ribosomal subunit protein mL59 domain-containing protein</fullName>
    </recommendedName>
</protein>
<organism evidence="2 3">
    <name type="scientific">Hanseniaspora valbyensis NRRL Y-1626</name>
    <dbReference type="NCBI Taxonomy" id="766949"/>
    <lineage>
        <taxon>Eukaryota</taxon>
        <taxon>Fungi</taxon>
        <taxon>Dikarya</taxon>
        <taxon>Ascomycota</taxon>
        <taxon>Saccharomycotina</taxon>
        <taxon>Saccharomycetes</taxon>
        <taxon>Saccharomycodales</taxon>
        <taxon>Saccharomycodaceae</taxon>
        <taxon>Hanseniaspora</taxon>
    </lineage>
</organism>